<dbReference type="AlphaFoldDB" id="A0A934NAF4"/>
<gene>
    <name evidence="1" type="ORF">JF922_16785</name>
</gene>
<keyword evidence="2" id="KW-1185">Reference proteome</keyword>
<evidence type="ECO:0000313" key="1">
    <source>
        <dbReference type="EMBL" id="MBJ7599719.1"/>
    </source>
</evidence>
<protein>
    <submittedName>
        <fullName evidence="1">Uncharacterized protein</fullName>
    </submittedName>
</protein>
<reference evidence="1" key="1">
    <citation type="submission" date="2020-10" db="EMBL/GenBank/DDBJ databases">
        <title>Ca. Dormibacterota MAGs.</title>
        <authorList>
            <person name="Montgomery K."/>
        </authorList>
    </citation>
    <scope>NUCLEOTIDE SEQUENCE [LARGE SCALE GENOMIC DNA]</scope>
    <source>
        <strain evidence="1">SC8812_S17_10</strain>
    </source>
</reference>
<comment type="caution">
    <text evidence="1">The sequence shown here is derived from an EMBL/GenBank/DDBJ whole genome shotgun (WGS) entry which is preliminary data.</text>
</comment>
<dbReference type="EMBL" id="JAEKNR010000168">
    <property type="protein sequence ID" value="MBJ7599719.1"/>
    <property type="molecule type" value="Genomic_DNA"/>
</dbReference>
<dbReference type="Proteomes" id="UP000612893">
    <property type="component" value="Unassembled WGS sequence"/>
</dbReference>
<organism evidence="1 2">
    <name type="scientific">Candidatus Nephthysia bennettiae</name>
    <dbReference type="NCBI Taxonomy" id="3127016"/>
    <lineage>
        <taxon>Bacteria</taxon>
        <taxon>Bacillati</taxon>
        <taxon>Candidatus Dormiibacterota</taxon>
        <taxon>Candidatus Dormibacteria</taxon>
        <taxon>Candidatus Dormibacterales</taxon>
        <taxon>Candidatus Dormibacteraceae</taxon>
        <taxon>Candidatus Nephthysia</taxon>
    </lineage>
</organism>
<proteinExistence type="predicted"/>
<name>A0A934NAF4_9BACT</name>
<accession>A0A934NAF4</accession>
<evidence type="ECO:0000313" key="2">
    <source>
        <dbReference type="Proteomes" id="UP000612893"/>
    </source>
</evidence>
<sequence length="271" mass="28747">MNRLTEEALRALARAKTVEAVGTALELLPDGDPRARQALLERYGALAADRRRPDPDCQLRAALLRGLRGRALASDVPLLEEALHTYEIRPRNEVAGGLRAAALLVLADLDEALAAFHAVRILGDRHTSEMSGEPAVTAARLLSSQGHSLVLYQALRGGAIKLELAAACFEGLAGAPASVLAALAEEHWREYAGAALLALVDLLLTHPDAGRLSGVLAGIVEEAADLDIVRYAATAMVAGRKPPLIEALETRANLPGRRGELVREALTLLPT</sequence>
<dbReference type="RefSeq" id="WP_338203315.1">
    <property type="nucleotide sequence ID" value="NZ_JAEKNR010000168.1"/>
</dbReference>